<dbReference type="EMBL" id="BLAL01000338">
    <property type="protein sequence ID" value="GET04142.1"/>
    <property type="molecule type" value="Genomic_DNA"/>
</dbReference>
<evidence type="ECO:0000313" key="3">
    <source>
        <dbReference type="Proteomes" id="UP000247702"/>
    </source>
</evidence>
<reference evidence="2" key="2">
    <citation type="submission" date="2019-10" db="EMBL/GenBank/DDBJ databases">
        <title>Conservation and host-specific expression of non-tandemly repeated heterogenous ribosome RNA gene in arbuscular mycorrhizal fungi.</title>
        <authorList>
            <person name="Maeda T."/>
            <person name="Kobayashi Y."/>
            <person name="Nakagawa T."/>
            <person name="Ezawa T."/>
            <person name="Yamaguchi K."/>
            <person name="Bino T."/>
            <person name="Nishimoto Y."/>
            <person name="Shigenobu S."/>
            <person name="Kawaguchi M."/>
        </authorList>
    </citation>
    <scope>NUCLEOTIDE SEQUENCE</scope>
    <source>
        <strain evidence="2">HR1</strain>
    </source>
</reference>
<organism evidence="1 3">
    <name type="scientific">Rhizophagus clarus</name>
    <dbReference type="NCBI Taxonomy" id="94130"/>
    <lineage>
        <taxon>Eukaryota</taxon>
        <taxon>Fungi</taxon>
        <taxon>Fungi incertae sedis</taxon>
        <taxon>Mucoromycota</taxon>
        <taxon>Glomeromycotina</taxon>
        <taxon>Glomeromycetes</taxon>
        <taxon>Glomerales</taxon>
        <taxon>Glomeraceae</taxon>
        <taxon>Rhizophagus</taxon>
    </lineage>
</organism>
<comment type="caution">
    <text evidence="1">The sequence shown here is derived from an EMBL/GenBank/DDBJ whole genome shotgun (WGS) entry which is preliminary data.</text>
</comment>
<dbReference type="Proteomes" id="UP000247702">
    <property type="component" value="Unassembled WGS sequence"/>
</dbReference>
<evidence type="ECO:0000313" key="2">
    <source>
        <dbReference type="EMBL" id="GET04142.1"/>
    </source>
</evidence>
<accession>A0A2Z6S0S1</accession>
<proteinExistence type="predicted"/>
<reference evidence="1 3" key="1">
    <citation type="submission" date="2017-11" db="EMBL/GenBank/DDBJ databases">
        <title>The genome of Rhizophagus clarus HR1 reveals common genetic basis of auxotrophy among arbuscular mycorrhizal fungi.</title>
        <authorList>
            <person name="Kobayashi Y."/>
        </authorList>
    </citation>
    <scope>NUCLEOTIDE SEQUENCE [LARGE SCALE GENOMIC DNA]</scope>
    <source>
        <strain evidence="1 3">HR1</strain>
    </source>
</reference>
<dbReference type="Proteomes" id="UP000615446">
    <property type="component" value="Unassembled WGS sequence"/>
</dbReference>
<protein>
    <submittedName>
        <fullName evidence="1">Uncharacterized protein</fullName>
    </submittedName>
</protein>
<sequence length="143" mass="17208">MIHRVANQTVRANKNNQNSYKTPTIQISMVPFFWKYMGNKDYITRLFSQMVNASSIKSYPYFTTDLQSLRHCYIYTRDPRTAIKWSDTRNRHRHIMFHFQFVFNTQENRRFMTCHRLKKIESICSLQPLQDKKLGSGKIFVKT</sequence>
<name>A0A2Z6S0S1_9GLOM</name>
<dbReference type="EMBL" id="BEXD01004247">
    <property type="protein sequence ID" value="GBC08796.1"/>
    <property type="molecule type" value="Genomic_DNA"/>
</dbReference>
<keyword evidence="3" id="KW-1185">Reference proteome</keyword>
<dbReference type="AlphaFoldDB" id="A0A2Z6S0S1"/>
<evidence type="ECO:0000313" key="1">
    <source>
        <dbReference type="EMBL" id="GBC08796.1"/>
    </source>
</evidence>
<gene>
    <name evidence="2" type="ORF">RCL2_003044300</name>
    <name evidence="1" type="ORF">RclHR1_08390010</name>
</gene>